<dbReference type="EMBL" id="JAPDRQ010000140">
    <property type="protein sequence ID" value="KAJ9653811.1"/>
    <property type="molecule type" value="Genomic_DNA"/>
</dbReference>
<protein>
    <submittedName>
        <fullName evidence="1">Transcriptional regulator</fullName>
    </submittedName>
</protein>
<name>A0ACC3A184_9EURO</name>
<organism evidence="1 2">
    <name type="scientific">Neophaeococcomyces mojaviensis</name>
    <dbReference type="NCBI Taxonomy" id="3383035"/>
    <lineage>
        <taxon>Eukaryota</taxon>
        <taxon>Fungi</taxon>
        <taxon>Dikarya</taxon>
        <taxon>Ascomycota</taxon>
        <taxon>Pezizomycotina</taxon>
        <taxon>Eurotiomycetes</taxon>
        <taxon>Chaetothyriomycetidae</taxon>
        <taxon>Chaetothyriales</taxon>
        <taxon>Chaetothyriales incertae sedis</taxon>
        <taxon>Neophaeococcomyces</taxon>
    </lineage>
</organism>
<proteinExistence type="predicted"/>
<gene>
    <name evidence="1" type="primary">CDC36</name>
    <name evidence="1" type="ORF">H2198_007039</name>
</gene>
<evidence type="ECO:0000313" key="2">
    <source>
        <dbReference type="Proteomes" id="UP001172386"/>
    </source>
</evidence>
<dbReference type="Proteomes" id="UP001172386">
    <property type="component" value="Unassembled WGS sequence"/>
</dbReference>
<accession>A0ACC3A184</accession>
<comment type="caution">
    <text evidence="1">The sequence shown here is derived from an EMBL/GenBank/DDBJ whole genome shotgun (WGS) entry which is preliminary data.</text>
</comment>
<reference evidence="1" key="1">
    <citation type="submission" date="2022-10" db="EMBL/GenBank/DDBJ databases">
        <title>Culturing micro-colonial fungi from biological soil crusts in the Mojave desert and describing Neophaeococcomyces mojavensis, and introducing the new genera and species Taxawa tesnikishii.</title>
        <authorList>
            <person name="Kurbessoian T."/>
            <person name="Stajich J.E."/>
        </authorList>
    </citation>
    <scope>NUCLEOTIDE SEQUENCE</scope>
    <source>
        <strain evidence="1">JES_112</strain>
    </source>
</reference>
<keyword evidence="2" id="KW-1185">Reference proteome</keyword>
<sequence length="454" mass="49535">MTNIGSTQTRNPTPGSRLVATKSGAWGSNTPSNSQSIPQSHESNSSWAQAMNSRSNNPIDLSSSSFPSLAGGGGPSHAPGSSISQWQAGPPAREHSQSQNSRTIQQRQPTLSSQRDQGHSNDFSSLEQQQGRYQPQSQLLRGAPPGLAPVDGMSPDTGLPSAQSRRSPISQGVNGSIGQERTNGDNVNQSPASAMPSSSRLKESVLPREQLSPISQQDQSLETIFKGMSERDRWGMAGWQALHDGPAAEYKAVSRGQDAASFEHHIAAGQSLLRTYPGPFAGPNAFAPRPLDSDFQIPDCYIVQNVAPIQQRISGFTEDTLFYIFYTSPKDIIQEEVATELMSRKWRFHMKEKMWLTRDDATSNPVIIEKDVCEQGYYIWWDYRSWKRVRKMYILRYEDLDDHLSGGRSLAMPGLFQGGIGMMGGMNGGAASGNVGFNAVPNLERAVAAQGGRF</sequence>
<evidence type="ECO:0000313" key="1">
    <source>
        <dbReference type="EMBL" id="KAJ9653811.1"/>
    </source>
</evidence>